<evidence type="ECO:0000256" key="5">
    <source>
        <dbReference type="ARBA" id="ARBA00023273"/>
    </source>
</evidence>
<dbReference type="GeneID" id="105526871"/>
<feature type="region of interest" description="Disordered" evidence="6">
    <location>
        <begin position="562"/>
        <end position="587"/>
    </location>
</feature>
<dbReference type="PANTHER" id="PTHR13159:SF1">
    <property type="entry name" value="RADIAL SPOKE HEAD PROTEIN 6 HOMOLOG A"/>
    <property type="match status" value="1"/>
</dbReference>
<evidence type="ECO:0000256" key="3">
    <source>
        <dbReference type="ARBA" id="ARBA00023069"/>
    </source>
</evidence>
<feature type="compositionally biased region" description="Acidic residues" evidence="6">
    <location>
        <begin position="502"/>
        <end position="512"/>
    </location>
</feature>
<keyword evidence="5" id="KW-0966">Cell projection</keyword>
<dbReference type="Ensembl" id="ENSCANT00000047137.1">
    <property type="protein sequence ID" value="ENSCANP00000024141.1"/>
    <property type="gene ID" value="ENSCANG00000035481.1"/>
</dbReference>
<dbReference type="STRING" id="336983.ENSCANP00000024141"/>
<evidence type="ECO:0000256" key="2">
    <source>
        <dbReference type="ARBA" id="ARBA00022490"/>
    </source>
</evidence>
<feature type="compositionally biased region" description="Acidic residues" evidence="6">
    <location>
        <begin position="699"/>
        <end position="716"/>
    </location>
</feature>
<dbReference type="AlphaFoldDB" id="A0A2K5J5W2"/>
<proteinExistence type="predicted"/>
<dbReference type="OrthoDB" id="272202at2759"/>
<feature type="region of interest" description="Disordered" evidence="6">
    <location>
        <begin position="502"/>
        <end position="522"/>
    </location>
</feature>
<dbReference type="InterPro" id="IPR006802">
    <property type="entry name" value="Radial_spoke"/>
</dbReference>
<comment type="subcellular location">
    <subcellularLocation>
        <location evidence="1">Cytoplasm</location>
        <location evidence="1">Cytoskeleton</location>
        <location evidence="1">Cilium axoneme</location>
    </subcellularLocation>
</comment>
<feature type="compositionally biased region" description="Acidic residues" evidence="6">
    <location>
        <begin position="563"/>
        <end position="584"/>
    </location>
</feature>
<dbReference type="CTD" id="81492"/>
<reference evidence="7" key="2">
    <citation type="submission" date="2025-09" db="UniProtKB">
        <authorList>
            <consortium name="Ensembl"/>
        </authorList>
    </citation>
    <scope>IDENTIFICATION</scope>
</reference>
<dbReference type="KEGG" id="cang:105526871"/>
<feature type="compositionally biased region" description="Pro residues" evidence="6">
    <location>
        <begin position="1"/>
        <end position="15"/>
    </location>
</feature>
<dbReference type="GO" id="GO:0060294">
    <property type="term" value="P:cilium movement involved in cell motility"/>
    <property type="evidence" value="ECO:0007669"/>
    <property type="project" value="InterPro"/>
</dbReference>
<sequence length="716" mass="80774">MGDLPPYPERPPQQPPDRRTSQASQRQHSRDQVQPPAADPEEGQQIAPDARRNAPGWSQRGSLSQQESLLMPRAFQAEEARMGSMEYPSMNTGFPLEFQPQPYSDESRIQAAELTTSLMQRLQQGQRSLFQQLDSTFPEPPVNPLDPFNLYQTDQFSEGAQHGPYIRNDPALQFSASELGFPHYSAEVPEPEPLELAVQNAKAYLLQTSISCDLSLYEHLVNLLTKILNQRPEDPLSVLESLNRTTQWEWFHPKLDTLRDDPEMQPTYEMAEKQKALFTRSGGGAEGEQEMEEEVGETPVPNIMETAFYFEQAGVGLSSDESFRIFLAMKQLAEQQPIHTCRFWGKILGMNRSYLVAEVEFREGEEEAEEEEVDEMTEGGEVMEAHGEEEGEEDEEKAVDIIPKPVWKPPPVIPKEESRSGANKYLYFVCNEPGLPWTRLPHVTPAQIVNARKIKKFFTGYLDAPVVSYPPFPGNEANYLRAQIARISAATQVSPLGFYQFSEEEGDEEEEGGAGRDSYEENPDFEGIPVLELVDSMANWVHHTQHILPQGRCTWVNPLQKTEEEEDLGEEEEKADEGPEEVEQEVGPPLLTPLSEDAEIMHLAPWTTRLSCSLCPQYSVAVVRSNLWPGAYAYASGKKFENIYIGWGHKYSPENFNPALPAPIQQEYPSGPEIMEMSDPTVEEEQALKAAQEQALGATEEEEEAEEEEEGEETDD</sequence>
<dbReference type="GO" id="GO:0035082">
    <property type="term" value="P:axoneme assembly"/>
    <property type="evidence" value="ECO:0007669"/>
    <property type="project" value="TreeGrafter"/>
</dbReference>
<dbReference type="GO" id="GO:0001534">
    <property type="term" value="C:radial spoke"/>
    <property type="evidence" value="ECO:0007669"/>
    <property type="project" value="InterPro"/>
</dbReference>
<dbReference type="CDD" id="cd22963">
    <property type="entry name" value="DD_CrRSP4-like"/>
    <property type="match status" value="1"/>
</dbReference>
<keyword evidence="8" id="KW-1185">Reference proteome</keyword>
<feature type="region of interest" description="Disordered" evidence="6">
    <location>
        <begin position="671"/>
        <end position="716"/>
    </location>
</feature>
<reference evidence="7" key="1">
    <citation type="submission" date="2025-08" db="UniProtKB">
        <authorList>
            <consortium name="Ensembl"/>
        </authorList>
    </citation>
    <scope>IDENTIFICATION</scope>
</reference>
<feature type="compositionally biased region" description="Low complexity" evidence="6">
    <location>
        <begin position="688"/>
        <end position="698"/>
    </location>
</feature>
<dbReference type="PANTHER" id="PTHR13159">
    <property type="entry name" value="RADIAL SPOKEHEAD-RELATED"/>
    <property type="match status" value="1"/>
</dbReference>
<evidence type="ECO:0000256" key="4">
    <source>
        <dbReference type="ARBA" id="ARBA00023212"/>
    </source>
</evidence>
<feature type="region of interest" description="Disordered" evidence="6">
    <location>
        <begin position="1"/>
        <end position="69"/>
    </location>
</feature>
<accession>A0A2K5J5W2</accession>
<evidence type="ECO:0000256" key="1">
    <source>
        <dbReference type="ARBA" id="ARBA00004430"/>
    </source>
</evidence>
<keyword evidence="3" id="KW-0969">Cilium</keyword>
<evidence type="ECO:0000256" key="6">
    <source>
        <dbReference type="SAM" id="MobiDB-lite"/>
    </source>
</evidence>
<keyword evidence="4" id="KW-0206">Cytoskeleton</keyword>
<keyword evidence="2" id="KW-0963">Cytoplasm</keyword>
<dbReference type="RefSeq" id="XP_011818363.1">
    <property type="nucleotide sequence ID" value="XM_011962973.1"/>
</dbReference>
<protein>
    <recommendedName>
        <fullName evidence="9">Radial spoke head 6 homolog A</fullName>
    </recommendedName>
</protein>
<feature type="compositionally biased region" description="Polar residues" evidence="6">
    <location>
        <begin position="59"/>
        <end position="68"/>
    </location>
</feature>
<dbReference type="Proteomes" id="UP000233080">
    <property type="component" value="Unassembled WGS sequence"/>
</dbReference>
<dbReference type="OMA" id="CVYFGNG"/>
<organism evidence="7 8">
    <name type="scientific">Colobus angolensis palliatus</name>
    <name type="common">Peters' Angolan colobus</name>
    <dbReference type="NCBI Taxonomy" id="336983"/>
    <lineage>
        <taxon>Eukaryota</taxon>
        <taxon>Metazoa</taxon>
        <taxon>Chordata</taxon>
        <taxon>Craniata</taxon>
        <taxon>Vertebrata</taxon>
        <taxon>Euteleostomi</taxon>
        <taxon>Mammalia</taxon>
        <taxon>Eutheria</taxon>
        <taxon>Euarchontoglires</taxon>
        <taxon>Primates</taxon>
        <taxon>Haplorrhini</taxon>
        <taxon>Catarrhini</taxon>
        <taxon>Cercopithecidae</taxon>
        <taxon>Colobinae</taxon>
        <taxon>Colobus</taxon>
    </lineage>
</organism>
<evidence type="ECO:0008006" key="9">
    <source>
        <dbReference type="Google" id="ProtNLM"/>
    </source>
</evidence>
<dbReference type="Pfam" id="PF04712">
    <property type="entry name" value="Radial_spoke"/>
    <property type="match status" value="1"/>
</dbReference>
<evidence type="ECO:0000313" key="7">
    <source>
        <dbReference type="Ensembl" id="ENSCANP00000024141.1"/>
    </source>
</evidence>
<evidence type="ECO:0000313" key="8">
    <source>
        <dbReference type="Proteomes" id="UP000233080"/>
    </source>
</evidence>
<name>A0A2K5J5W2_COLAP</name>